<evidence type="ECO:0000313" key="1">
    <source>
        <dbReference type="EMBL" id="MCZ0667471.1"/>
    </source>
</evidence>
<accession>A0A9Q4HZA5</accession>
<dbReference type="AlphaFoldDB" id="A0A9Q4HZA5"/>
<reference evidence="1" key="1">
    <citation type="submission" date="2022-11" db="EMBL/GenBank/DDBJ databases">
        <title>Temperate bacteriophages infecting mucin-degrading bacterium Ruminococcus gnavus from the human gut.</title>
        <authorList>
            <person name="Buttimer C."/>
        </authorList>
    </citation>
    <scope>NUCLEOTIDE SEQUENCE</scope>
    <source>
        <strain evidence="1">CCUG 49994</strain>
    </source>
</reference>
<proteinExistence type="predicted"/>
<organism evidence="1 2">
    <name type="scientific">Mediterraneibacter gnavus</name>
    <name type="common">Ruminococcus gnavus</name>
    <dbReference type="NCBI Taxonomy" id="33038"/>
    <lineage>
        <taxon>Bacteria</taxon>
        <taxon>Bacillati</taxon>
        <taxon>Bacillota</taxon>
        <taxon>Clostridia</taxon>
        <taxon>Lachnospirales</taxon>
        <taxon>Lachnospiraceae</taxon>
        <taxon>Mediterraneibacter</taxon>
    </lineage>
</organism>
<comment type="caution">
    <text evidence="1">The sequence shown here is derived from an EMBL/GenBank/DDBJ whole genome shotgun (WGS) entry which is preliminary data.</text>
</comment>
<dbReference type="Proteomes" id="UP001079535">
    <property type="component" value="Unassembled WGS sequence"/>
</dbReference>
<evidence type="ECO:0000313" key="2">
    <source>
        <dbReference type="Proteomes" id="UP001079535"/>
    </source>
</evidence>
<name>A0A9Q4HZA5_MEDGN</name>
<gene>
    <name evidence="1" type="ORF">OZZ17_07925</name>
</gene>
<protein>
    <submittedName>
        <fullName evidence="1">Uncharacterized protein</fullName>
    </submittedName>
</protein>
<sequence length="59" mass="6549">MSNSEISKVLKSLYNNLVNEIDIQRGGSLDDSSQRLGDAVKAAVKDVYNEYCDPSDRIN</sequence>
<dbReference type="RefSeq" id="WP_268803538.1">
    <property type="nucleotide sequence ID" value="NZ_JAPRAY010000009.1"/>
</dbReference>
<dbReference type="EMBL" id="JAPRAY010000009">
    <property type="protein sequence ID" value="MCZ0667471.1"/>
    <property type="molecule type" value="Genomic_DNA"/>
</dbReference>